<keyword evidence="3" id="KW-0269">Exonuclease</keyword>
<proteinExistence type="predicted"/>
<dbReference type="InterPro" id="IPR027073">
    <property type="entry name" value="5_3_exoribonuclease"/>
</dbReference>
<dbReference type="PANTHER" id="PTHR12341">
    <property type="entry name" value="5'-&gt;3' EXORIBONUCLEASE"/>
    <property type="match status" value="1"/>
</dbReference>
<reference evidence="6" key="1">
    <citation type="journal article" date="2020" name="Nature">
        <title>Giant virus diversity and host interactions through global metagenomics.</title>
        <authorList>
            <person name="Schulz F."/>
            <person name="Roux S."/>
            <person name="Paez-Espino D."/>
            <person name="Jungbluth S."/>
            <person name="Walsh D.A."/>
            <person name="Denef V.J."/>
            <person name="McMahon K.D."/>
            <person name="Konstantinidis K.T."/>
            <person name="Eloe-Fadrosh E.A."/>
            <person name="Kyrpides N.C."/>
            <person name="Woyke T."/>
        </authorList>
    </citation>
    <scope>NUCLEOTIDE SEQUENCE</scope>
    <source>
        <strain evidence="6">GVMAG-S-1017745-26</strain>
    </source>
</reference>
<feature type="domain" description="Xrn1 N-terminal" evidence="4">
    <location>
        <begin position="1"/>
        <end position="222"/>
    </location>
</feature>
<evidence type="ECO:0000259" key="4">
    <source>
        <dbReference type="Pfam" id="PF03159"/>
    </source>
</evidence>
<dbReference type="GO" id="GO:0005634">
    <property type="term" value="C:nucleus"/>
    <property type="evidence" value="ECO:0007669"/>
    <property type="project" value="TreeGrafter"/>
</dbReference>
<name>A0A6C0M0E9_9ZZZZ</name>
<accession>A0A6C0M0E9</accession>
<sequence>MGIPAYYSYLIKNYKKIIIKKKDVNKTINNFYLDSNSIIYNCLSTMNGDFSEEFINNLIKKICLQIDSYIKEIQPTDLVYISFDGVAPFAKLKQQKERRFKSKIVTELLNDLINEKFSEISVKNDESNIKFDRTCITPGTYFMQQMDKKVAEYFNGRERFYNIKKIIVSTSNERGEGEHKIFDYIRNNNKNESHVIYGLDADLIILCLNHMHLSKDIYLFRETPEFIKSLLKDIEPNELYLMKIEELMYYILDNMVDKYDSNNAVNIIKDYVFIMFLLGNDFMPHFPSLNIRTHGIEMLLQTYKNILGKKKMFIIKDDEIVWKHFRELIEEFSSMELENLKREYRIRDKQEKRDYQKNDENTTNTEVEMNEKKLENVLLNLPIKERDVEKIINPNNFYWENRYYEELFNTERNEENLKKICLNYIEGLEWNMLYYTSGCKNWKWKYKYSYPPLFKDLLNYLPLWSIDYISENVTSIDFNIQLAYVLPPSSMYLLPKQYRKKMIEYKEKTNDVDLQWAFCRYFWESHIDFKMEKIEEIEEIFAQIDKTEKNIEFIVKDEIIF</sequence>
<evidence type="ECO:0000259" key="5">
    <source>
        <dbReference type="Pfam" id="PF17846"/>
    </source>
</evidence>
<dbReference type="GO" id="GO:0000956">
    <property type="term" value="P:nuclear-transcribed mRNA catabolic process"/>
    <property type="evidence" value="ECO:0007669"/>
    <property type="project" value="TreeGrafter"/>
</dbReference>
<feature type="domain" description="Xrn1 helical" evidence="5">
    <location>
        <begin position="266"/>
        <end position="370"/>
    </location>
</feature>
<keyword evidence="1" id="KW-0540">Nuclease</keyword>
<evidence type="ECO:0000256" key="2">
    <source>
        <dbReference type="ARBA" id="ARBA00022801"/>
    </source>
</evidence>
<evidence type="ECO:0000256" key="1">
    <source>
        <dbReference type="ARBA" id="ARBA00022722"/>
    </source>
</evidence>
<evidence type="ECO:0008006" key="7">
    <source>
        <dbReference type="Google" id="ProtNLM"/>
    </source>
</evidence>
<dbReference type="EMBL" id="MN740586">
    <property type="protein sequence ID" value="QHU35304.1"/>
    <property type="molecule type" value="Genomic_DNA"/>
</dbReference>
<organism evidence="6">
    <name type="scientific">viral metagenome</name>
    <dbReference type="NCBI Taxonomy" id="1070528"/>
    <lineage>
        <taxon>unclassified sequences</taxon>
        <taxon>metagenomes</taxon>
        <taxon>organismal metagenomes</taxon>
    </lineage>
</organism>
<dbReference type="Pfam" id="PF17846">
    <property type="entry name" value="XRN_M"/>
    <property type="match status" value="2"/>
</dbReference>
<dbReference type="Pfam" id="PF03159">
    <property type="entry name" value="XRN_N"/>
    <property type="match status" value="1"/>
</dbReference>
<keyword evidence="2" id="KW-0378">Hydrolase</keyword>
<dbReference type="InterPro" id="IPR004859">
    <property type="entry name" value="Xrn1_N"/>
</dbReference>
<evidence type="ECO:0000256" key="3">
    <source>
        <dbReference type="ARBA" id="ARBA00022839"/>
    </source>
</evidence>
<feature type="domain" description="Xrn1 helical" evidence="5">
    <location>
        <begin position="399"/>
        <end position="507"/>
    </location>
</feature>
<dbReference type="GO" id="GO:0003723">
    <property type="term" value="F:RNA binding"/>
    <property type="evidence" value="ECO:0007669"/>
    <property type="project" value="TreeGrafter"/>
</dbReference>
<dbReference type="GO" id="GO:0004534">
    <property type="term" value="F:5'-3' RNA exonuclease activity"/>
    <property type="evidence" value="ECO:0007669"/>
    <property type="project" value="TreeGrafter"/>
</dbReference>
<evidence type="ECO:0000313" key="6">
    <source>
        <dbReference type="EMBL" id="QHU35304.1"/>
    </source>
</evidence>
<protein>
    <recommendedName>
        <fullName evidence="7">Xrn1 N-terminal domain-containing protein</fullName>
    </recommendedName>
</protein>
<dbReference type="Gene3D" id="3.40.50.12390">
    <property type="match status" value="1"/>
</dbReference>
<dbReference type="AlphaFoldDB" id="A0A6C0M0E9"/>
<dbReference type="InterPro" id="IPR041412">
    <property type="entry name" value="Xrn1_helical"/>
</dbReference>